<feature type="region of interest" description="Disordered" evidence="2">
    <location>
        <begin position="343"/>
        <end position="412"/>
    </location>
</feature>
<evidence type="ECO:0000259" key="3">
    <source>
        <dbReference type="PROSITE" id="PS50011"/>
    </source>
</evidence>
<name>A0ABQ8FMD1_9FUNG</name>
<dbReference type="Pfam" id="PF00069">
    <property type="entry name" value="Pkinase"/>
    <property type="match status" value="1"/>
</dbReference>
<dbReference type="InterPro" id="IPR000719">
    <property type="entry name" value="Prot_kinase_dom"/>
</dbReference>
<dbReference type="Gene3D" id="3.30.200.20">
    <property type="entry name" value="Phosphorylase Kinase, domain 1"/>
    <property type="match status" value="1"/>
</dbReference>
<dbReference type="InterPro" id="IPR008266">
    <property type="entry name" value="Tyr_kinase_AS"/>
</dbReference>
<dbReference type="Gene3D" id="1.10.510.10">
    <property type="entry name" value="Transferase(Phosphotransferase) domain 1"/>
    <property type="match status" value="1"/>
</dbReference>
<gene>
    <name evidence="4" type="ORF">BASA50_002092</name>
</gene>
<accession>A0ABQ8FMD1</accession>
<dbReference type="Proteomes" id="UP001648503">
    <property type="component" value="Unassembled WGS sequence"/>
</dbReference>
<dbReference type="EMBL" id="JAFCIX010000028">
    <property type="protein sequence ID" value="KAH6600708.1"/>
    <property type="molecule type" value="Genomic_DNA"/>
</dbReference>
<organism evidence="4 5">
    <name type="scientific">Batrachochytrium salamandrivorans</name>
    <dbReference type="NCBI Taxonomy" id="1357716"/>
    <lineage>
        <taxon>Eukaryota</taxon>
        <taxon>Fungi</taxon>
        <taxon>Fungi incertae sedis</taxon>
        <taxon>Chytridiomycota</taxon>
        <taxon>Chytridiomycota incertae sedis</taxon>
        <taxon>Chytridiomycetes</taxon>
        <taxon>Rhizophydiales</taxon>
        <taxon>Rhizophydiales incertae sedis</taxon>
        <taxon>Batrachochytrium</taxon>
    </lineage>
</organism>
<dbReference type="PROSITE" id="PS00109">
    <property type="entry name" value="PROTEIN_KINASE_TYR"/>
    <property type="match status" value="1"/>
</dbReference>
<protein>
    <recommendedName>
        <fullName evidence="3">Protein kinase domain-containing protein</fullName>
    </recommendedName>
</protein>
<comment type="similarity">
    <text evidence="1">Belongs to the protein kinase superfamily. STE Ser/Thr protein kinase family. STE20 subfamily.</text>
</comment>
<reference evidence="4 5" key="1">
    <citation type="submission" date="2021-02" db="EMBL/GenBank/DDBJ databases">
        <title>Variation within the Batrachochytrium salamandrivorans European outbreak.</title>
        <authorList>
            <person name="Kelly M."/>
            <person name="Pasmans F."/>
            <person name="Shea T.P."/>
            <person name="Munoz J.F."/>
            <person name="Carranza S."/>
            <person name="Cuomo C.A."/>
            <person name="Martel A."/>
        </authorList>
    </citation>
    <scope>NUCLEOTIDE SEQUENCE [LARGE SCALE GENOMIC DNA]</scope>
    <source>
        <strain evidence="4 5">AMFP18/2</strain>
    </source>
</reference>
<evidence type="ECO:0000313" key="5">
    <source>
        <dbReference type="Proteomes" id="UP001648503"/>
    </source>
</evidence>
<dbReference type="InterPro" id="IPR047173">
    <property type="entry name" value="STRAD_A/B-like"/>
</dbReference>
<feature type="compositionally biased region" description="Polar residues" evidence="2">
    <location>
        <begin position="360"/>
        <end position="402"/>
    </location>
</feature>
<keyword evidence="5" id="KW-1185">Reference proteome</keyword>
<dbReference type="PANTHER" id="PTHR48014:SF21">
    <property type="entry name" value="SERINE_THREONINE-PROTEIN KINASE FRAY2"/>
    <property type="match status" value="1"/>
</dbReference>
<evidence type="ECO:0000313" key="4">
    <source>
        <dbReference type="EMBL" id="KAH6600708.1"/>
    </source>
</evidence>
<proteinExistence type="inferred from homology"/>
<evidence type="ECO:0000256" key="1">
    <source>
        <dbReference type="ARBA" id="ARBA00008874"/>
    </source>
</evidence>
<comment type="caution">
    <text evidence="4">The sequence shown here is derived from an EMBL/GenBank/DDBJ whole genome shotgun (WGS) entry which is preliminary data.</text>
</comment>
<evidence type="ECO:0000256" key="2">
    <source>
        <dbReference type="SAM" id="MobiDB-lite"/>
    </source>
</evidence>
<feature type="compositionally biased region" description="Basic and acidic residues" evidence="2">
    <location>
        <begin position="403"/>
        <end position="412"/>
    </location>
</feature>
<dbReference type="InterPro" id="IPR011009">
    <property type="entry name" value="Kinase-like_dom_sf"/>
</dbReference>
<dbReference type="PANTHER" id="PTHR48014">
    <property type="entry name" value="SERINE/THREONINE-PROTEIN KINASE FRAY2"/>
    <property type="match status" value="1"/>
</dbReference>
<dbReference type="SUPFAM" id="SSF56112">
    <property type="entry name" value="Protein kinase-like (PK-like)"/>
    <property type="match status" value="1"/>
</dbReference>
<sequence length="412" mass="46288">MESLPVGPDPQHHAISIDTKGLTGVEKSKYQREGSAVSALSFFSGNHKRSLPSIKFTNEITDYDLISDIGGVDDISFLYLAKFIPSGETVALKYTDLTISPDYLFVDELIRSVHNTKMCKHPNVLPYFHTFVENERLWSVTYPVRAGTCRRILKDHFKTGFTEAVVAAILKEVLKAILYMHQNHMIHNDIRANNILIDQHGEVRITGLRQVAHFTRDGEYVQSIFSLVGDNIEWAAPEVITQKANYDEKADVYSLGITALELAFNKTPFDDWPPLKVLLCKLEYECPAIKSDKQMSKNFHRFVQACLVKDPRDRPSVMHLLEFPFIKQAKGTGFIESHVVRRMGEHQSSPHSESSERLDTTSSEKTSAKSGDNSIQTSFNRSSTDAAPATIPNSGSANQSLQEARRDVKSAR</sequence>
<feature type="domain" description="Protein kinase" evidence="3">
    <location>
        <begin position="64"/>
        <end position="326"/>
    </location>
</feature>
<dbReference type="PROSITE" id="PS50011">
    <property type="entry name" value="PROTEIN_KINASE_DOM"/>
    <property type="match status" value="1"/>
</dbReference>